<dbReference type="AlphaFoldDB" id="A0A0K1PXX4"/>
<reference evidence="2 3" key="1">
    <citation type="submission" date="2015-08" db="EMBL/GenBank/DDBJ databases">
        <authorList>
            <person name="Babu N.S."/>
            <person name="Beckwith C.J."/>
            <person name="Beseler K.G."/>
            <person name="Brison A."/>
            <person name="Carone J.V."/>
            <person name="Caskin T.P."/>
            <person name="Diamond M."/>
            <person name="Durham M.E."/>
            <person name="Foxe J.M."/>
            <person name="Go M."/>
            <person name="Henderson B.A."/>
            <person name="Jones I.B."/>
            <person name="McGettigan J.A."/>
            <person name="Micheletti S.J."/>
            <person name="Nasrallah M.E."/>
            <person name="Ortiz D."/>
            <person name="Piller C.R."/>
            <person name="Privatt S.R."/>
            <person name="Schneider S.L."/>
            <person name="Sharp S."/>
            <person name="Smith T.C."/>
            <person name="Stanton J.D."/>
            <person name="Ullery H.E."/>
            <person name="Wilson R.J."/>
            <person name="Serrano M.G."/>
            <person name="Buck G."/>
            <person name="Lee V."/>
            <person name="Wang Y."/>
            <person name="Carvalho R."/>
            <person name="Voegtly L."/>
            <person name="Shi R."/>
            <person name="Duckworth R."/>
            <person name="Johnson A."/>
            <person name="Loviza R."/>
            <person name="Walstead R."/>
            <person name="Shah Z."/>
            <person name="Kiflezghi M."/>
            <person name="Wade K."/>
            <person name="Ball S.L."/>
            <person name="Bradley K.W."/>
            <person name="Asai D.J."/>
            <person name="Bowman C.A."/>
            <person name="Russell D.A."/>
            <person name="Pope W.H."/>
            <person name="Jacobs-Sera D."/>
            <person name="Hendrix R.W."/>
            <person name="Hatfull G.F."/>
        </authorList>
    </citation>
    <scope>NUCLEOTIDE SEQUENCE [LARGE SCALE GENOMIC DNA]</scope>
    <source>
        <strain evidence="2 3">DSM 27648</strain>
    </source>
</reference>
<keyword evidence="3" id="KW-1185">Reference proteome</keyword>
<proteinExistence type="predicted"/>
<keyword evidence="1" id="KW-0472">Membrane</keyword>
<evidence type="ECO:0000313" key="2">
    <source>
        <dbReference type="EMBL" id="AKU98216.1"/>
    </source>
</evidence>
<evidence type="ECO:0000313" key="3">
    <source>
        <dbReference type="Proteomes" id="UP000064967"/>
    </source>
</evidence>
<keyword evidence="1" id="KW-1133">Transmembrane helix</keyword>
<protein>
    <submittedName>
        <fullName evidence="2">Uncharacterized protein</fullName>
    </submittedName>
</protein>
<keyword evidence="1" id="KW-0812">Transmembrane</keyword>
<dbReference type="EMBL" id="CP012333">
    <property type="protein sequence ID" value="AKU98216.1"/>
    <property type="molecule type" value="Genomic_DNA"/>
</dbReference>
<dbReference type="STRING" id="1391654.AKJ09_04880"/>
<gene>
    <name evidence="2" type="ORF">AKJ09_04880</name>
</gene>
<feature type="transmembrane region" description="Helical" evidence="1">
    <location>
        <begin position="20"/>
        <end position="37"/>
    </location>
</feature>
<name>A0A0K1PXX4_9BACT</name>
<dbReference type="RefSeq" id="WP_146649220.1">
    <property type="nucleotide sequence ID" value="NZ_CP012333.1"/>
</dbReference>
<accession>A0A0K1PXX4</accession>
<dbReference type="OrthoDB" id="159745at2"/>
<evidence type="ECO:0000256" key="1">
    <source>
        <dbReference type="SAM" id="Phobius"/>
    </source>
</evidence>
<organism evidence="2 3">
    <name type="scientific">Labilithrix luteola</name>
    <dbReference type="NCBI Taxonomy" id="1391654"/>
    <lineage>
        <taxon>Bacteria</taxon>
        <taxon>Pseudomonadati</taxon>
        <taxon>Myxococcota</taxon>
        <taxon>Polyangia</taxon>
        <taxon>Polyangiales</taxon>
        <taxon>Labilitrichaceae</taxon>
        <taxon>Labilithrix</taxon>
    </lineage>
</organism>
<dbReference type="KEGG" id="llu:AKJ09_04880"/>
<dbReference type="Proteomes" id="UP000064967">
    <property type="component" value="Chromosome"/>
</dbReference>
<sequence>MATKADFSNEEWTKLTEAPLLAGMGISLLDMGVVSFAKELHAMIKAVVSAKESYAGNALVHAIIADFESKSTDTPPAAPEKKTSDGILADLGHVVAIVDAKAGADEARGFKTFLFGISEQVAGASGSGFLGFGEKISDDEKAYLAKLKSTLSV</sequence>